<proteinExistence type="predicted"/>
<accession>A0A2L0EW88</accession>
<name>A0A2L0EW88_SORCE</name>
<dbReference type="Proteomes" id="UP000238348">
    <property type="component" value="Chromosome"/>
</dbReference>
<evidence type="ECO:0008006" key="3">
    <source>
        <dbReference type="Google" id="ProtNLM"/>
    </source>
</evidence>
<evidence type="ECO:0000313" key="2">
    <source>
        <dbReference type="Proteomes" id="UP000238348"/>
    </source>
</evidence>
<dbReference type="AlphaFoldDB" id="A0A2L0EW88"/>
<organism evidence="1 2">
    <name type="scientific">Sorangium cellulosum</name>
    <name type="common">Polyangium cellulosum</name>
    <dbReference type="NCBI Taxonomy" id="56"/>
    <lineage>
        <taxon>Bacteria</taxon>
        <taxon>Pseudomonadati</taxon>
        <taxon>Myxococcota</taxon>
        <taxon>Polyangia</taxon>
        <taxon>Polyangiales</taxon>
        <taxon>Polyangiaceae</taxon>
        <taxon>Sorangium</taxon>
    </lineage>
</organism>
<dbReference type="RefSeq" id="WP_104982233.1">
    <property type="nucleotide sequence ID" value="NZ_CP012673.1"/>
</dbReference>
<gene>
    <name evidence="1" type="ORF">SOCE26_050200</name>
</gene>
<sequence length="335" mass="36536">MSIKEAIAPESYERLRTTLAKTFPDTTQITDAVVDSAVEAMWRDYRPEYAQMGVPPPPPAGPEAFGESWVDATKSGFPIYLAHATHHRTLKKGSVTPMQSRFMGNLPVVRVTLPPKLTGTRDHVISTPLGEVYLGGDHLVGSIELIASKYAGKAHLGYTPERVDLITPARLNGMRFGAIAMYLGYRHMHDPKPSFYLLEAGTAMGEAKVLYFGKTIDTTIVQTSWYDPTPYSSPNNTYRGHIGVDGVDPVHLDVQAFEPGHTSPYIEVSVAYERVTALSVPWPGDLVLGATQRVALIGQTMGVPSGIPLEGLWAIAGSHLRWIQIPTMGTGNTPR</sequence>
<dbReference type="OrthoDB" id="5527594at2"/>
<dbReference type="EMBL" id="CP012673">
    <property type="protein sequence ID" value="AUX43570.1"/>
    <property type="molecule type" value="Genomic_DNA"/>
</dbReference>
<evidence type="ECO:0000313" key="1">
    <source>
        <dbReference type="EMBL" id="AUX43570.1"/>
    </source>
</evidence>
<protein>
    <recommendedName>
        <fullName evidence="3">Acetoacetate decarboxylase</fullName>
    </recommendedName>
</protein>
<reference evidence="1 2" key="1">
    <citation type="submission" date="2015-09" db="EMBL/GenBank/DDBJ databases">
        <title>Sorangium comparison.</title>
        <authorList>
            <person name="Zaburannyi N."/>
            <person name="Bunk B."/>
            <person name="Overmann J."/>
            <person name="Mueller R."/>
        </authorList>
    </citation>
    <scope>NUCLEOTIDE SEQUENCE [LARGE SCALE GENOMIC DNA]</scope>
    <source>
        <strain evidence="1 2">So ce26</strain>
    </source>
</reference>